<organism evidence="3 4">
    <name type="scientific">Bradyrhizobium stylosanthis</name>
    <dbReference type="NCBI Taxonomy" id="1803665"/>
    <lineage>
        <taxon>Bacteria</taxon>
        <taxon>Pseudomonadati</taxon>
        <taxon>Pseudomonadota</taxon>
        <taxon>Alphaproteobacteria</taxon>
        <taxon>Hyphomicrobiales</taxon>
        <taxon>Nitrobacteraceae</taxon>
        <taxon>Bradyrhizobium</taxon>
    </lineage>
</organism>
<dbReference type="OrthoDB" id="7250553at2"/>
<dbReference type="InterPro" id="IPR005064">
    <property type="entry name" value="BUG"/>
</dbReference>
<dbReference type="Proteomes" id="UP000319949">
    <property type="component" value="Unassembled WGS sequence"/>
</dbReference>
<comment type="similarity">
    <text evidence="1">Belongs to the UPF0065 (bug) family.</text>
</comment>
<dbReference type="PANTHER" id="PTHR42928">
    <property type="entry name" value="TRICARBOXYLATE-BINDING PROTEIN"/>
    <property type="match status" value="1"/>
</dbReference>
<feature type="signal peptide" evidence="2">
    <location>
        <begin position="1"/>
        <end position="24"/>
    </location>
</feature>
<dbReference type="CDD" id="cd13578">
    <property type="entry name" value="PBP2_Bug27"/>
    <property type="match status" value="1"/>
</dbReference>
<gene>
    <name evidence="3" type="ORF">FBZ96_105402</name>
</gene>
<protein>
    <submittedName>
        <fullName evidence="3">Tripartite-type tricarboxylate transporter receptor subunit TctC</fullName>
    </submittedName>
</protein>
<name>A0A560DNM6_9BRAD</name>
<dbReference type="SUPFAM" id="SSF53850">
    <property type="entry name" value="Periplasmic binding protein-like II"/>
    <property type="match status" value="1"/>
</dbReference>
<proteinExistence type="inferred from homology"/>
<keyword evidence="4" id="KW-1185">Reference proteome</keyword>
<feature type="chain" id="PRO_5021848856" evidence="2">
    <location>
        <begin position="25"/>
        <end position="323"/>
    </location>
</feature>
<dbReference type="InterPro" id="IPR042100">
    <property type="entry name" value="Bug_dom1"/>
</dbReference>
<dbReference type="Gene3D" id="3.40.190.10">
    <property type="entry name" value="Periplasmic binding protein-like II"/>
    <property type="match status" value="1"/>
</dbReference>
<keyword evidence="3" id="KW-0675">Receptor</keyword>
<dbReference type="Gene3D" id="3.40.190.150">
    <property type="entry name" value="Bordetella uptake gene, domain 1"/>
    <property type="match status" value="1"/>
</dbReference>
<dbReference type="PIRSF" id="PIRSF017082">
    <property type="entry name" value="YflP"/>
    <property type="match status" value="1"/>
</dbReference>
<dbReference type="EMBL" id="VITK01000005">
    <property type="protein sequence ID" value="TWA98724.1"/>
    <property type="molecule type" value="Genomic_DNA"/>
</dbReference>
<evidence type="ECO:0000256" key="2">
    <source>
        <dbReference type="SAM" id="SignalP"/>
    </source>
</evidence>
<dbReference type="RefSeq" id="WP_145665012.1">
    <property type="nucleotide sequence ID" value="NZ_VITK01000005.1"/>
</dbReference>
<evidence type="ECO:0000313" key="4">
    <source>
        <dbReference type="Proteomes" id="UP000319949"/>
    </source>
</evidence>
<dbReference type="Pfam" id="PF03401">
    <property type="entry name" value="TctC"/>
    <property type="match status" value="1"/>
</dbReference>
<keyword evidence="2" id="KW-0732">Signal</keyword>
<comment type="caution">
    <text evidence="3">The sequence shown here is derived from an EMBL/GenBank/DDBJ whole genome shotgun (WGS) entry which is preliminary data.</text>
</comment>
<dbReference type="STRING" id="1803665.GCA_001641335_05193"/>
<sequence>MYRYCRRWVLAVCGAILLSGPALAQDYPSRPVKIIVPFPAGGSNDIIARIVAQKLAERTGQTFVVENRGGAGGNIGAETVASTDPDGYTLLLTAPPPLTINGSLYKKLPFDPAKAFAPVALIASVPIVLVVNPSVPAKNVGELIALAKARPGTMNFGSSGIGSTNHLAGELLKSMAGIDIVHVPYRGAAPAMNDLLAGQIPFMFDNMPAVLPQVQGKAINAIAVAGAKRADALPDVPVVAETIPGFEASSWFGLVAPAKTPQPALAKLSGELETILKMPDVKKRLAELGAEPGTVFGGAFGQFMADETTKWGKLVKTSGATVD</sequence>
<reference evidence="3 4" key="1">
    <citation type="submission" date="2019-06" db="EMBL/GenBank/DDBJ databases">
        <title>Genomic Encyclopedia of Type Strains, Phase IV (KMG-V): Genome sequencing to study the core and pangenomes of soil and plant-associated prokaryotes.</title>
        <authorList>
            <person name="Whitman W."/>
        </authorList>
    </citation>
    <scope>NUCLEOTIDE SEQUENCE [LARGE SCALE GENOMIC DNA]</scope>
    <source>
        <strain evidence="3 4">BR 510</strain>
    </source>
</reference>
<dbReference type="PANTHER" id="PTHR42928:SF5">
    <property type="entry name" value="BLR1237 PROTEIN"/>
    <property type="match status" value="1"/>
</dbReference>
<evidence type="ECO:0000313" key="3">
    <source>
        <dbReference type="EMBL" id="TWA98724.1"/>
    </source>
</evidence>
<accession>A0A560DNM6</accession>
<dbReference type="AlphaFoldDB" id="A0A560DNM6"/>
<evidence type="ECO:0000256" key="1">
    <source>
        <dbReference type="ARBA" id="ARBA00006987"/>
    </source>
</evidence>